<accession>A0ABS9LCM9</accession>
<dbReference type="PROSITE" id="PS01173">
    <property type="entry name" value="LIPASE_GDXG_HIS"/>
    <property type="match status" value="1"/>
</dbReference>
<evidence type="ECO:0000256" key="1">
    <source>
        <dbReference type="ARBA" id="ARBA00010515"/>
    </source>
</evidence>
<sequence>MLALTGAGAGTADPARQDHGETAVAAARRAHIEMSPMLVGQLPHVASSISLHAPGTNNYPDVPVRVSVPENPLPGALVYLHGGGWVIGTLDTFDGVCRMLANHTRLTVVAVDYRLAPEHPYPAAIEDAESVLRWVASGGAGELAQSGPLVVAGDSAGGNLAASLCLRARDGSLPRISAQVLVYPITDATMSAESMQRFGTGLYLTADAMQWYWECYLQGSRAGAEHPASVLHEPLADLPPALVITAEFDPLRDEGEAFAARLEEAGNAVTLRRFDGMIHGFFRFTGIIDAAQEAADLVGEFLAMVLHQNQQENFLSRKTP</sequence>
<comment type="caution">
    <text evidence="6">The sequence shown here is derived from an EMBL/GenBank/DDBJ whole genome shotgun (WGS) entry which is preliminary data.</text>
</comment>
<dbReference type="PROSITE" id="PS01174">
    <property type="entry name" value="LIPASE_GDXG_SER"/>
    <property type="match status" value="1"/>
</dbReference>
<keyword evidence="7" id="KW-1185">Reference proteome</keyword>
<dbReference type="InterPro" id="IPR050300">
    <property type="entry name" value="GDXG_lipolytic_enzyme"/>
</dbReference>
<gene>
    <name evidence="6" type="ORF">LVY72_21255</name>
</gene>
<proteinExistence type="inferred from homology"/>
<feature type="active site" evidence="3">
    <location>
        <position position="155"/>
    </location>
</feature>
<dbReference type="Gene3D" id="3.40.50.1820">
    <property type="entry name" value="alpha/beta hydrolase"/>
    <property type="match status" value="1"/>
</dbReference>
<evidence type="ECO:0000313" key="7">
    <source>
        <dbReference type="Proteomes" id="UP001165368"/>
    </source>
</evidence>
<feature type="region of interest" description="Disordered" evidence="4">
    <location>
        <begin position="1"/>
        <end position="21"/>
    </location>
</feature>
<evidence type="ECO:0000313" key="6">
    <source>
        <dbReference type="EMBL" id="MCG2624420.1"/>
    </source>
</evidence>
<keyword evidence="2 6" id="KW-0378">Hydrolase</keyword>
<dbReference type="RefSeq" id="WP_237826287.1">
    <property type="nucleotide sequence ID" value="NZ_JAKLTQ010000025.1"/>
</dbReference>
<name>A0ABS9LCM9_9MICC</name>
<feature type="domain" description="Alpha/beta hydrolase fold-3" evidence="5">
    <location>
        <begin position="77"/>
        <end position="282"/>
    </location>
</feature>
<dbReference type="PANTHER" id="PTHR48081">
    <property type="entry name" value="AB HYDROLASE SUPERFAMILY PROTEIN C4A8.06C"/>
    <property type="match status" value="1"/>
</dbReference>
<dbReference type="GO" id="GO:0016787">
    <property type="term" value="F:hydrolase activity"/>
    <property type="evidence" value="ECO:0007669"/>
    <property type="project" value="UniProtKB-KW"/>
</dbReference>
<evidence type="ECO:0000256" key="3">
    <source>
        <dbReference type="PROSITE-ProRule" id="PRU10038"/>
    </source>
</evidence>
<dbReference type="InterPro" id="IPR033140">
    <property type="entry name" value="Lipase_GDXG_put_SER_AS"/>
</dbReference>
<dbReference type="Pfam" id="PF07859">
    <property type="entry name" value="Abhydrolase_3"/>
    <property type="match status" value="1"/>
</dbReference>
<feature type="compositionally biased region" description="Low complexity" evidence="4">
    <location>
        <begin position="1"/>
        <end position="12"/>
    </location>
</feature>
<evidence type="ECO:0000259" key="5">
    <source>
        <dbReference type="Pfam" id="PF07859"/>
    </source>
</evidence>
<dbReference type="Proteomes" id="UP001165368">
    <property type="component" value="Unassembled WGS sequence"/>
</dbReference>
<dbReference type="InterPro" id="IPR029058">
    <property type="entry name" value="AB_hydrolase_fold"/>
</dbReference>
<dbReference type="SUPFAM" id="SSF53474">
    <property type="entry name" value="alpha/beta-Hydrolases"/>
    <property type="match status" value="1"/>
</dbReference>
<protein>
    <submittedName>
        <fullName evidence="6">Alpha/beta hydrolase</fullName>
    </submittedName>
</protein>
<evidence type="ECO:0000256" key="2">
    <source>
        <dbReference type="ARBA" id="ARBA00022801"/>
    </source>
</evidence>
<dbReference type="InterPro" id="IPR002168">
    <property type="entry name" value="Lipase_GDXG_HIS_AS"/>
</dbReference>
<dbReference type="InterPro" id="IPR013094">
    <property type="entry name" value="AB_hydrolase_3"/>
</dbReference>
<dbReference type="PANTHER" id="PTHR48081:SF8">
    <property type="entry name" value="ALPHA_BETA HYDROLASE FOLD-3 DOMAIN-CONTAINING PROTEIN-RELATED"/>
    <property type="match status" value="1"/>
</dbReference>
<comment type="similarity">
    <text evidence="1">Belongs to the 'GDXG' lipolytic enzyme family.</text>
</comment>
<dbReference type="EMBL" id="JAKLTQ010000025">
    <property type="protein sequence ID" value="MCG2624420.1"/>
    <property type="molecule type" value="Genomic_DNA"/>
</dbReference>
<evidence type="ECO:0000256" key="4">
    <source>
        <dbReference type="SAM" id="MobiDB-lite"/>
    </source>
</evidence>
<reference evidence="6" key="1">
    <citation type="submission" date="2022-01" db="EMBL/GenBank/DDBJ databases">
        <authorList>
            <person name="Jo J.-H."/>
            <person name="Im W.-T."/>
        </authorList>
    </citation>
    <scope>NUCLEOTIDE SEQUENCE</scope>
    <source>
        <strain evidence="6">I2-34</strain>
    </source>
</reference>
<organism evidence="6 7">
    <name type="scientific">Arthrobacter hankyongi</name>
    <dbReference type="NCBI Taxonomy" id="2904801"/>
    <lineage>
        <taxon>Bacteria</taxon>
        <taxon>Bacillati</taxon>
        <taxon>Actinomycetota</taxon>
        <taxon>Actinomycetes</taxon>
        <taxon>Micrococcales</taxon>
        <taxon>Micrococcaceae</taxon>
        <taxon>Arthrobacter</taxon>
    </lineage>
</organism>